<keyword evidence="5" id="KW-1185">Reference proteome</keyword>
<dbReference type="OrthoDB" id="9808735at2"/>
<keyword evidence="1" id="KW-1133">Transmembrane helix</keyword>
<reference evidence="4" key="4">
    <citation type="submission" date="2019-09" db="EMBL/GenBank/DDBJ databases">
        <title>Co-occurence of chitin degradation, pigmentation and bioactivity in marine Pseudoalteromonas.</title>
        <authorList>
            <person name="Sonnenschein E.C."/>
            <person name="Bech P.K."/>
        </authorList>
    </citation>
    <scope>NUCLEOTIDE SEQUENCE</scope>
    <source>
        <strain evidence="4">S2897</strain>
    </source>
</reference>
<evidence type="ECO:0000256" key="1">
    <source>
        <dbReference type="SAM" id="Phobius"/>
    </source>
</evidence>
<dbReference type="GeneID" id="58227428"/>
<dbReference type="EMBL" id="PNCG01000001">
    <property type="protein sequence ID" value="TMP88912.1"/>
    <property type="molecule type" value="Genomic_DNA"/>
</dbReference>
<gene>
    <name evidence="4" type="ORF">CWC05_00745</name>
    <name evidence="3" type="ORF">TW72_02875</name>
</gene>
<keyword evidence="1" id="KW-0472">Membrane</keyword>
<organism evidence="3 5">
    <name type="scientific">Pseudoalteromonas ruthenica</name>
    <dbReference type="NCBI Taxonomy" id="151081"/>
    <lineage>
        <taxon>Bacteria</taxon>
        <taxon>Pseudomonadati</taxon>
        <taxon>Pseudomonadota</taxon>
        <taxon>Gammaproteobacteria</taxon>
        <taxon>Alteromonadales</taxon>
        <taxon>Pseudoalteromonadaceae</taxon>
        <taxon>Pseudoalteromonas</taxon>
    </lineage>
</organism>
<protein>
    <submittedName>
        <fullName evidence="4">Rhodanese-like domain-containing protein</fullName>
    </submittedName>
</protein>
<dbReference type="Pfam" id="PF00581">
    <property type="entry name" value="Rhodanese"/>
    <property type="match status" value="1"/>
</dbReference>
<evidence type="ECO:0000313" key="4">
    <source>
        <dbReference type="EMBL" id="TMP88912.1"/>
    </source>
</evidence>
<sequence length="143" mass="15508">MEQYIEFIGNHPILSIIWLAIVAMLISGWFKSKFSAIKQINPQQLTLLVNREDAVVTDIRAQKDYNAGHISNAVHLSAEKAKQGDFSALEKYKSKPIILVCATGMTASGIANGLNKAGFESVFILSGGMQSWQSAGLPVVSGR</sequence>
<dbReference type="SMART" id="SM00450">
    <property type="entry name" value="RHOD"/>
    <property type="match status" value="1"/>
</dbReference>
<dbReference type="PANTHER" id="PTHR43031:SF18">
    <property type="entry name" value="RHODANESE-RELATED SULFURTRANSFERASES"/>
    <property type="match status" value="1"/>
</dbReference>
<dbReference type="AlphaFoldDB" id="A0A0F4Q2F5"/>
<dbReference type="RefSeq" id="WP_022943381.1">
    <property type="nucleotide sequence ID" value="NZ_CP023396.1"/>
</dbReference>
<dbReference type="CDD" id="cd00158">
    <property type="entry name" value="RHOD"/>
    <property type="match status" value="1"/>
</dbReference>
<evidence type="ECO:0000259" key="2">
    <source>
        <dbReference type="PROSITE" id="PS50206"/>
    </source>
</evidence>
<feature type="domain" description="Rhodanese" evidence="2">
    <location>
        <begin position="50"/>
        <end position="141"/>
    </location>
</feature>
<dbReference type="PANTHER" id="PTHR43031">
    <property type="entry name" value="FAD-DEPENDENT OXIDOREDUCTASE"/>
    <property type="match status" value="1"/>
</dbReference>
<dbReference type="eggNOG" id="COG0607">
    <property type="taxonomic scope" value="Bacteria"/>
</dbReference>
<reference evidence="6" key="3">
    <citation type="submission" date="2019-06" db="EMBL/GenBank/DDBJ databases">
        <title>Co-occurence of chitin degradation, pigmentation and bioactivity in marine Pseudoalteromonas.</title>
        <authorList>
            <person name="Sonnenschein E.C."/>
            <person name="Bech P.K."/>
        </authorList>
    </citation>
    <scope>NUCLEOTIDE SEQUENCE [LARGE SCALE GENOMIC DNA]</scope>
    <source>
        <strain evidence="6">S2897</strain>
    </source>
</reference>
<evidence type="ECO:0000313" key="6">
    <source>
        <dbReference type="Proteomes" id="UP000305874"/>
    </source>
</evidence>
<dbReference type="Proteomes" id="UP000305874">
    <property type="component" value="Unassembled WGS sequence"/>
</dbReference>
<name>A0A0F4Q2F5_9GAMM</name>
<dbReference type="InterPro" id="IPR036873">
    <property type="entry name" value="Rhodanese-like_dom_sf"/>
</dbReference>
<proteinExistence type="predicted"/>
<reference evidence="3 5" key="1">
    <citation type="journal article" date="2015" name="BMC Genomics">
        <title>Genome mining reveals unlocked bioactive potential of marine Gram-negative bacteria.</title>
        <authorList>
            <person name="Machado H."/>
            <person name="Sonnenschein E.C."/>
            <person name="Melchiorsen J."/>
            <person name="Gram L."/>
        </authorList>
    </citation>
    <scope>NUCLEOTIDE SEQUENCE [LARGE SCALE GENOMIC DNA]</scope>
    <source>
        <strain evidence="3 5">S3137</strain>
    </source>
</reference>
<dbReference type="PATRIC" id="fig|151081.8.peg.1753"/>
<dbReference type="InterPro" id="IPR001763">
    <property type="entry name" value="Rhodanese-like_dom"/>
</dbReference>
<dbReference type="EMBL" id="JXXZ01000002">
    <property type="protein sequence ID" value="KJZ01901.1"/>
    <property type="molecule type" value="Genomic_DNA"/>
</dbReference>
<feature type="transmembrane region" description="Helical" evidence="1">
    <location>
        <begin position="12"/>
        <end position="30"/>
    </location>
</feature>
<dbReference type="SUPFAM" id="SSF52821">
    <property type="entry name" value="Rhodanese/Cell cycle control phosphatase"/>
    <property type="match status" value="1"/>
</dbReference>
<comment type="caution">
    <text evidence="3">The sequence shown here is derived from an EMBL/GenBank/DDBJ whole genome shotgun (WGS) entry which is preliminary data.</text>
</comment>
<evidence type="ECO:0000313" key="5">
    <source>
        <dbReference type="Proteomes" id="UP000033664"/>
    </source>
</evidence>
<keyword evidence="1" id="KW-0812">Transmembrane</keyword>
<dbReference type="InterPro" id="IPR050229">
    <property type="entry name" value="GlpE_sulfurtransferase"/>
</dbReference>
<dbReference type="PROSITE" id="PS50206">
    <property type="entry name" value="RHODANESE_3"/>
    <property type="match status" value="1"/>
</dbReference>
<dbReference type="Proteomes" id="UP000033664">
    <property type="component" value="Unassembled WGS sequence"/>
</dbReference>
<accession>A0A0F4Q2F5</accession>
<evidence type="ECO:0000313" key="3">
    <source>
        <dbReference type="EMBL" id="KJZ01901.1"/>
    </source>
</evidence>
<dbReference type="Gene3D" id="3.40.250.10">
    <property type="entry name" value="Rhodanese-like domain"/>
    <property type="match status" value="1"/>
</dbReference>
<dbReference type="STRING" id="151081.TW72_02875"/>
<reference evidence="4 6" key="2">
    <citation type="submission" date="2017-12" db="EMBL/GenBank/DDBJ databases">
        <authorList>
            <person name="Paulsen S."/>
            <person name="Gram L.K."/>
        </authorList>
    </citation>
    <scope>NUCLEOTIDE SEQUENCE [LARGE SCALE GENOMIC DNA]</scope>
    <source>
        <strain evidence="4 6">S2897</strain>
    </source>
</reference>